<protein>
    <submittedName>
        <fullName evidence="3">26S proteasome regulatory subunit Rpn7 N-terminal domain-containing protein</fullName>
    </submittedName>
</protein>
<dbReference type="Pfam" id="PF10602">
    <property type="entry name" value="RPN7"/>
    <property type="match status" value="1"/>
</dbReference>
<sequence length="128" mass="14514">MRNFVQNYYNFIKTEAATISTINNSNVLSKISAVNISEFECDIVFYVECLNPSKSKTSNITAVKDMAKTAADKFISVDHEVFEFPDLLSTCDIAYYGCFCALASYDRNQLKEKVINNGNFRKFMEPEG</sequence>
<accession>A0A914Z1A3</accession>
<evidence type="ECO:0000313" key="2">
    <source>
        <dbReference type="Proteomes" id="UP000887577"/>
    </source>
</evidence>
<evidence type="ECO:0000313" key="3">
    <source>
        <dbReference type="WBParaSite" id="PSU_v2.g6498.t1"/>
    </source>
</evidence>
<dbReference type="Gene3D" id="1.25.40.570">
    <property type="match status" value="1"/>
</dbReference>
<keyword evidence="2" id="KW-1185">Reference proteome</keyword>
<dbReference type="WBParaSite" id="PSU_v2.g6498.t1">
    <property type="protein sequence ID" value="PSU_v2.g6498.t1"/>
    <property type="gene ID" value="PSU_v2.g6498"/>
</dbReference>
<name>A0A914Z1A3_9BILA</name>
<dbReference type="InterPro" id="IPR045135">
    <property type="entry name" value="Rpn7_N"/>
</dbReference>
<dbReference type="Proteomes" id="UP000887577">
    <property type="component" value="Unplaced"/>
</dbReference>
<organism evidence="2 3">
    <name type="scientific">Panagrolaimus superbus</name>
    <dbReference type="NCBI Taxonomy" id="310955"/>
    <lineage>
        <taxon>Eukaryota</taxon>
        <taxon>Metazoa</taxon>
        <taxon>Ecdysozoa</taxon>
        <taxon>Nematoda</taxon>
        <taxon>Chromadorea</taxon>
        <taxon>Rhabditida</taxon>
        <taxon>Tylenchina</taxon>
        <taxon>Panagrolaimomorpha</taxon>
        <taxon>Panagrolaimoidea</taxon>
        <taxon>Panagrolaimidae</taxon>
        <taxon>Panagrolaimus</taxon>
    </lineage>
</organism>
<dbReference type="AlphaFoldDB" id="A0A914Z1A3"/>
<evidence type="ECO:0000259" key="1">
    <source>
        <dbReference type="Pfam" id="PF10602"/>
    </source>
</evidence>
<feature type="domain" description="26S proteasome regulatory subunit Rpn7 N-terminal" evidence="1">
    <location>
        <begin position="68"/>
        <end position="113"/>
    </location>
</feature>
<proteinExistence type="predicted"/>
<reference evidence="3" key="1">
    <citation type="submission" date="2022-11" db="UniProtKB">
        <authorList>
            <consortium name="WormBaseParasite"/>
        </authorList>
    </citation>
    <scope>IDENTIFICATION</scope>
</reference>